<proteinExistence type="predicted"/>
<keyword evidence="3" id="KW-1185">Reference proteome</keyword>
<feature type="compositionally biased region" description="Gly residues" evidence="1">
    <location>
        <begin position="107"/>
        <end position="120"/>
    </location>
</feature>
<dbReference type="Proteomes" id="UP000298652">
    <property type="component" value="Chromosome 1"/>
</dbReference>
<evidence type="ECO:0000313" key="2">
    <source>
        <dbReference type="EMBL" id="TKW39323.1"/>
    </source>
</evidence>
<name>A0A4U6WC95_SETVI</name>
<dbReference type="EMBL" id="CM016552">
    <property type="protein sequence ID" value="TKW39323.1"/>
    <property type="molecule type" value="Genomic_DNA"/>
</dbReference>
<organism evidence="2 3">
    <name type="scientific">Setaria viridis</name>
    <name type="common">Green bristlegrass</name>
    <name type="synonym">Setaria italica subsp. viridis</name>
    <dbReference type="NCBI Taxonomy" id="4556"/>
    <lineage>
        <taxon>Eukaryota</taxon>
        <taxon>Viridiplantae</taxon>
        <taxon>Streptophyta</taxon>
        <taxon>Embryophyta</taxon>
        <taxon>Tracheophyta</taxon>
        <taxon>Spermatophyta</taxon>
        <taxon>Magnoliopsida</taxon>
        <taxon>Liliopsida</taxon>
        <taxon>Poales</taxon>
        <taxon>Poaceae</taxon>
        <taxon>PACMAD clade</taxon>
        <taxon>Panicoideae</taxon>
        <taxon>Panicodae</taxon>
        <taxon>Paniceae</taxon>
        <taxon>Cenchrinae</taxon>
        <taxon>Setaria</taxon>
    </lineage>
</organism>
<gene>
    <name evidence="2" type="ORF">SEVIR_1G171301v2</name>
</gene>
<sequence>MPARRRSLVPPCPAAPPPLLFPRPLVQALPFLFFSLFPICSSLPAALSSLPCQGWARSPPFHGGIPYLVAESSPFHGGARVKFGRRLGRAQASAGTGGGRAKDGRRSSGGGGDLGGRGWVGGWWPASGQWTERRRWGAARRTEKSLERRLASPASETQYSNPGFGLVY</sequence>
<dbReference type="AlphaFoldDB" id="A0A4U6WC95"/>
<feature type="region of interest" description="Disordered" evidence="1">
    <location>
        <begin position="145"/>
        <end position="168"/>
    </location>
</feature>
<evidence type="ECO:0000313" key="3">
    <source>
        <dbReference type="Proteomes" id="UP000298652"/>
    </source>
</evidence>
<reference evidence="2" key="1">
    <citation type="submission" date="2019-03" db="EMBL/GenBank/DDBJ databases">
        <title>WGS assembly of Setaria viridis.</title>
        <authorList>
            <person name="Huang P."/>
            <person name="Jenkins J."/>
            <person name="Grimwood J."/>
            <person name="Barry K."/>
            <person name="Healey A."/>
            <person name="Mamidi S."/>
            <person name="Sreedasyam A."/>
            <person name="Shu S."/>
            <person name="Feldman M."/>
            <person name="Wu J."/>
            <person name="Yu Y."/>
            <person name="Chen C."/>
            <person name="Johnson J."/>
            <person name="Rokhsar D."/>
            <person name="Baxter I."/>
            <person name="Schmutz J."/>
            <person name="Brutnell T."/>
            <person name="Kellogg E."/>
        </authorList>
    </citation>
    <scope>NUCLEOTIDE SEQUENCE [LARGE SCALE GENOMIC DNA]</scope>
</reference>
<feature type="region of interest" description="Disordered" evidence="1">
    <location>
        <begin position="91"/>
        <end position="120"/>
    </location>
</feature>
<protein>
    <submittedName>
        <fullName evidence="2">Uncharacterized protein</fullName>
    </submittedName>
</protein>
<dbReference type="Gramene" id="TKW39323">
    <property type="protein sequence ID" value="TKW39323"/>
    <property type="gene ID" value="SEVIR_1G171301v2"/>
</dbReference>
<evidence type="ECO:0000256" key="1">
    <source>
        <dbReference type="SAM" id="MobiDB-lite"/>
    </source>
</evidence>
<accession>A0A4U6WC95</accession>